<dbReference type="EMBL" id="LRGB01001348">
    <property type="protein sequence ID" value="KZS12917.1"/>
    <property type="molecule type" value="Genomic_DNA"/>
</dbReference>
<evidence type="ECO:0000313" key="1">
    <source>
        <dbReference type="EMBL" id="KZS12917.1"/>
    </source>
</evidence>
<sequence length="124" mass="14358">MVWKQRKRKKEKVQATVENTVVADMAVEDTEEIINRIISLITSLTMNLFSNNSSNLTINPITNHITAVANTLGIKPINHWRHVDVNFSYFIFWKSYETCYNHVISGIRSNIIHVFSFFVLTTNL</sequence>
<dbReference type="AlphaFoldDB" id="A0A164W3F6"/>
<protein>
    <submittedName>
        <fullName evidence="1">Uncharacterized protein</fullName>
    </submittedName>
</protein>
<evidence type="ECO:0000313" key="2">
    <source>
        <dbReference type="Proteomes" id="UP000076858"/>
    </source>
</evidence>
<name>A0A164W3F6_9CRUS</name>
<dbReference type="Proteomes" id="UP000076858">
    <property type="component" value="Unassembled WGS sequence"/>
</dbReference>
<organism evidence="1 2">
    <name type="scientific">Daphnia magna</name>
    <dbReference type="NCBI Taxonomy" id="35525"/>
    <lineage>
        <taxon>Eukaryota</taxon>
        <taxon>Metazoa</taxon>
        <taxon>Ecdysozoa</taxon>
        <taxon>Arthropoda</taxon>
        <taxon>Crustacea</taxon>
        <taxon>Branchiopoda</taxon>
        <taxon>Diplostraca</taxon>
        <taxon>Cladocera</taxon>
        <taxon>Anomopoda</taxon>
        <taxon>Daphniidae</taxon>
        <taxon>Daphnia</taxon>
    </lineage>
</organism>
<gene>
    <name evidence="1" type="ORF">APZ42_022159</name>
</gene>
<reference evidence="1 2" key="1">
    <citation type="submission" date="2016-03" db="EMBL/GenBank/DDBJ databases">
        <title>EvidentialGene: Evidence-directed Construction of Genes on Genomes.</title>
        <authorList>
            <person name="Gilbert D.G."/>
            <person name="Choi J.-H."/>
            <person name="Mockaitis K."/>
            <person name="Colbourne J."/>
            <person name="Pfrender M."/>
        </authorList>
    </citation>
    <scope>NUCLEOTIDE SEQUENCE [LARGE SCALE GENOMIC DNA]</scope>
    <source>
        <strain evidence="1 2">Xinb3</strain>
        <tissue evidence="1">Complete organism</tissue>
    </source>
</reference>
<comment type="caution">
    <text evidence="1">The sequence shown here is derived from an EMBL/GenBank/DDBJ whole genome shotgun (WGS) entry which is preliminary data.</text>
</comment>
<proteinExistence type="predicted"/>
<keyword evidence="2" id="KW-1185">Reference proteome</keyword>
<accession>A0A164W3F6</accession>